<evidence type="ECO:0000256" key="2">
    <source>
        <dbReference type="ARBA" id="ARBA00022723"/>
    </source>
</evidence>
<evidence type="ECO:0000313" key="7">
    <source>
        <dbReference type="Proteomes" id="UP000570010"/>
    </source>
</evidence>
<keyword evidence="6" id="KW-1185">Reference proteome</keyword>
<reference evidence="4 7" key="2">
    <citation type="submission" date="2020-07" db="EMBL/GenBank/DDBJ databases">
        <authorList>
            <person name="Feng H."/>
        </authorList>
    </citation>
    <scope>NUCLEOTIDE SEQUENCE [LARGE SCALE GENOMIC DNA]</scope>
    <source>
        <strain evidence="4">S-12</strain>
        <strain evidence="7">s-12</strain>
    </source>
</reference>
<reference evidence="5 6" key="1">
    <citation type="submission" date="2020-02" db="EMBL/GenBank/DDBJ databases">
        <title>Bacillus aquiflavi sp. nov., isolated from yellow water of strong flavor Chinese baijiu in Yibin region of China.</title>
        <authorList>
            <person name="Xie J."/>
        </authorList>
    </citation>
    <scope>NUCLEOTIDE SEQUENCE [LARGE SCALE GENOMIC DNA]</scope>
    <source>
        <strain evidence="5 6">3H-10</strain>
    </source>
</reference>
<protein>
    <submittedName>
        <fullName evidence="4">DinB family protein</fullName>
    </submittedName>
</protein>
<evidence type="ECO:0000313" key="6">
    <source>
        <dbReference type="Proteomes" id="UP000472971"/>
    </source>
</evidence>
<evidence type="ECO:0000313" key="5">
    <source>
        <dbReference type="EMBL" id="NEY82137.1"/>
    </source>
</evidence>
<evidence type="ECO:0000256" key="1">
    <source>
        <dbReference type="ARBA" id="ARBA00008635"/>
    </source>
</evidence>
<dbReference type="InterPro" id="IPR007837">
    <property type="entry name" value="DinB"/>
</dbReference>
<name>A0A6B3W0U8_9BACI</name>
<dbReference type="SUPFAM" id="SSF109854">
    <property type="entry name" value="DinB/YfiT-like putative metalloenzymes"/>
    <property type="match status" value="1"/>
</dbReference>
<feature type="binding site" evidence="3">
    <location>
        <position position="131"/>
    </location>
    <ligand>
        <name>a divalent metal cation</name>
        <dbReference type="ChEBI" id="CHEBI:60240"/>
    </ligand>
</feature>
<comment type="similarity">
    <text evidence="1">Belongs to the DinB family.</text>
</comment>
<evidence type="ECO:0000256" key="3">
    <source>
        <dbReference type="PIRSR" id="PIRSR607837-1"/>
    </source>
</evidence>
<organism evidence="5 6">
    <name type="scientific">Bacillus aquiflavi</name>
    <dbReference type="NCBI Taxonomy" id="2672567"/>
    <lineage>
        <taxon>Bacteria</taxon>
        <taxon>Bacillati</taxon>
        <taxon>Bacillota</taxon>
        <taxon>Bacilli</taxon>
        <taxon>Bacillales</taxon>
        <taxon>Bacillaceae</taxon>
        <taxon>Bacillus</taxon>
    </lineage>
</organism>
<proteinExistence type="inferred from homology"/>
<sequence>MSNTSQFIQYFLAHRNVTVELVSKIEKEHDNYKPTPTSMSAKELVNHMLYSFHWFVEIVKKGEPVPYQENKEETEANLLELATSYTEKTKNLIESLTDEDLNRTIDLTEIFGQKMNAGQLLQMAMDHEINHKGNLFVYVREMGHTELPMFISK</sequence>
<dbReference type="InterPro" id="IPR034660">
    <property type="entry name" value="DinB/YfiT-like"/>
</dbReference>
<dbReference type="Gene3D" id="1.20.120.450">
    <property type="entry name" value="dinb family like domain"/>
    <property type="match status" value="1"/>
</dbReference>
<dbReference type="Proteomes" id="UP000472971">
    <property type="component" value="Unassembled WGS sequence"/>
</dbReference>
<dbReference type="GO" id="GO:0046872">
    <property type="term" value="F:metal ion binding"/>
    <property type="evidence" value="ECO:0007669"/>
    <property type="project" value="UniProtKB-KW"/>
</dbReference>
<gene>
    <name evidence="5" type="ORF">G4D64_11650</name>
    <name evidence="4" type="ORF">H1Z61_12260</name>
</gene>
<keyword evidence="2 3" id="KW-0479">Metal-binding</keyword>
<feature type="binding site" evidence="3">
    <location>
        <position position="127"/>
    </location>
    <ligand>
        <name>a divalent metal cation</name>
        <dbReference type="ChEBI" id="CHEBI:60240"/>
    </ligand>
</feature>
<accession>A0A6B3W0U8</accession>
<comment type="caution">
    <text evidence="5">The sequence shown here is derived from an EMBL/GenBank/DDBJ whole genome shotgun (WGS) entry which is preliminary data.</text>
</comment>
<feature type="binding site" evidence="3">
    <location>
        <position position="47"/>
    </location>
    <ligand>
        <name>a divalent metal cation</name>
        <dbReference type="ChEBI" id="CHEBI:60240"/>
    </ligand>
</feature>
<dbReference type="EMBL" id="JACEIO010000029">
    <property type="protein sequence ID" value="MBA4537881.1"/>
    <property type="molecule type" value="Genomic_DNA"/>
</dbReference>
<evidence type="ECO:0000313" key="4">
    <source>
        <dbReference type="EMBL" id="MBA4537881.1"/>
    </source>
</evidence>
<dbReference type="RefSeq" id="WP_163242523.1">
    <property type="nucleotide sequence ID" value="NZ_CP082780.1"/>
</dbReference>
<dbReference type="AlphaFoldDB" id="A0A6B3W0U8"/>
<dbReference type="Proteomes" id="UP000570010">
    <property type="component" value="Unassembled WGS sequence"/>
</dbReference>
<dbReference type="EMBL" id="JAAIWN010000027">
    <property type="protein sequence ID" value="NEY82137.1"/>
    <property type="molecule type" value="Genomic_DNA"/>
</dbReference>
<dbReference type="Pfam" id="PF05163">
    <property type="entry name" value="DinB"/>
    <property type="match status" value="1"/>
</dbReference>